<keyword evidence="8" id="KW-1185">Reference proteome</keyword>
<evidence type="ECO:0000313" key="8">
    <source>
        <dbReference type="Proteomes" id="UP001156441"/>
    </source>
</evidence>
<dbReference type="CDD" id="cd13690">
    <property type="entry name" value="PBP2_GluB"/>
    <property type="match status" value="1"/>
</dbReference>
<feature type="compositionally biased region" description="Low complexity" evidence="4">
    <location>
        <begin position="54"/>
        <end position="68"/>
    </location>
</feature>
<name>A0ABT2JDC3_9PSEU</name>
<evidence type="ECO:0000256" key="1">
    <source>
        <dbReference type="ARBA" id="ARBA00010333"/>
    </source>
</evidence>
<organism evidence="7 8">
    <name type="scientific">Actinophytocola gossypii</name>
    <dbReference type="NCBI Taxonomy" id="2812003"/>
    <lineage>
        <taxon>Bacteria</taxon>
        <taxon>Bacillati</taxon>
        <taxon>Actinomycetota</taxon>
        <taxon>Actinomycetes</taxon>
        <taxon>Pseudonocardiales</taxon>
        <taxon>Pseudonocardiaceae</taxon>
    </lineage>
</organism>
<evidence type="ECO:0000256" key="5">
    <source>
        <dbReference type="SAM" id="SignalP"/>
    </source>
</evidence>
<sequence length="331" mass="35242">MRLARGNRVALLSVALVVALSACASVPKPVDLATVDSVERPSPVGVEVNPAPPSTSAAPAPDCDPTASLRPPDPMPAPGAMPSGSTMREIQEAGKLVAGVDQNTYLFGFRDPTTNQLEGFDIDRARDIAEAIFGDRTKIQFKVMTSAGRIPALVNEEVDVVVRTFTATCQRWEEVNFSATYFMAGQRLLVERGSEVTTLDDLGGEKVCAAEASTSIKTIAEHEAEPVPVQVENWSDCLVMLQQGQVAAVSTDNVILAGMAAQDPNLTMVGPTFTPEPYGIGVPKGNEDMVGFVNGVLEQTIASGEWARSYDRWLGGIDGPRPAPPTPTYRD</sequence>
<dbReference type="RefSeq" id="WP_260193474.1">
    <property type="nucleotide sequence ID" value="NZ_JAFFZE010000016.1"/>
</dbReference>
<dbReference type="PROSITE" id="PS51257">
    <property type="entry name" value="PROKAR_LIPOPROTEIN"/>
    <property type="match status" value="1"/>
</dbReference>
<dbReference type="PANTHER" id="PTHR30085:SF6">
    <property type="entry name" value="ABC TRANSPORTER GLUTAMINE-BINDING PROTEIN GLNH"/>
    <property type="match status" value="1"/>
</dbReference>
<reference evidence="7 8" key="1">
    <citation type="submission" date="2021-02" db="EMBL/GenBank/DDBJ databases">
        <title>Actinophytocola xerophila sp. nov., isolated from soil of cotton cropping field.</title>
        <authorList>
            <person name="Huang R."/>
            <person name="Chen X."/>
            <person name="Ge X."/>
            <person name="Liu W."/>
        </authorList>
    </citation>
    <scope>NUCLEOTIDE SEQUENCE [LARGE SCALE GENOMIC DNA]</scope>
    <source>
        <strain evidence="7 8">S1-96</strain>
    </source>
</reference>
<dbReference type="SUPFAM" id="SSF53850">
    <property type="entry name" value="Periplasmic binding protein-like II"/>
    <property type="match status" value="1"/>
</dbReference>
<dbReference type="InterPro" id="IPR001638">
    <property type="entry name" value="Solute-binding_3/MltF_N"/>
</dbReference>
<feature type="region of interest" description="Disordered" evidence="4">
    <location>
        <begin position="42"/>
        <end position="86"/>
    </location>
</feature>
<comment type="similarity">
    <text evidence="1">Belongs to the bacterial solute-binding protein 3 family.</text>
</comment>
<evidence type="ECO:0000256" key="4">
    <source>
        <dbReference type="SAM" id="MobiDB-lite"/>
    </source>
</evidence>
<feature type="signal peptide" evidence="5">
    <location>
        <begin position="1"/>
        <end position="24"/>
    </location>
</feature>
<evidence type="ECO:0000313" key="7">
    <source>
        <dbReference type="EMBL" id="MCT2585781.1"/>
    </source>
</evidence>
<keyword evidence="2" id="KW-0813">Transport</keyword>
<feature type="domain" description="Solute-binding protein family 3/N-terminal" evidence="6">
    <location>
        <begin position="95"/>
        <end position="317"/>
    </location>
</feature>
<dbReference type="Pfam" id="PF00497">
    <property type="entry name" value="SBP_bac_3"/>
    <property type="match status" value="1"/>
</dbReference>
<proteinExistence type="inferred from homology"/>
<dbReference type="SMART" id="SM00062">
    <property type="entry name" value="PBPb"/>
    <property type="match status" value="1"/>
</dbReference>
<evidence type="ECO:0000259" key="6">
    <source>
        <dbReference type="SMART" id="SM00062"/>
    </source>
</evidence>
<comment type="caution">
    <text evidence="7">The sequence shown here is derived from an EMBL/GenBank/DDBJ whole genome shotgun (WGS) entry which is preliminary data.</text>
</comment>
<dbReference type="EMBL" id="JAFFZE010000016">
    <property type="protein sequence ID" value="MCT2585781.1"/>
    <property type="molecule type" value="Genomic_DNA"/>
</dbReference>
<dbReference type="Gene3D" id="3.40.190.10">
    <property type="entry name" value="Periplasmic binding protein-like II"/>
    <property type="match status" value="2"/>
</dbReference>
<gene>
    <name evidence="7" type="ORF">JT362_21935</name>
</gene>
<protein>
    <submittedName>
        <fullName evidence="7">Transporter substrate-binding domain-containing protein</fullName>
    </submittedName>
</protein>
<evidence type="ECO:0000256" key="2">
    <source>
        <dbReference type="ARBA" id="ARBA00022448"/>
    </source>
</evidence>
<feature type="chain" id="PRO_5047097242" evidence="5">
    <location>
        <begin position="25"/>
        <end position="331"/>
    </location>
</feature>
<dbReference type="Proteomes" id="UP001156441">
    <property type="component" value="Unassembled WGS sequence"/>
</dbReference>
<evidence type="ECO:0000256" key="3">
    <source>
        <dbReference type="ARBA" id="ARBA00022729"/>
    </source>
</evidence>
<keyword evidence="3 5" id="KW-0732">Signal</keyword>
<dbReference type="InterPro" id="IPR051455">
    <property type="entry name" value="Bact_solute-bind_prot3"/>
</dbReference>
<dbReference type="PANTHER" id="PTHR30085">
    <property type="entry name" value="AMINO ACID ABC TRANSPORTER PERMEASE"/>
    <property type="match status" value="1"/>
</dbReference>
<accession>A0ABT2JDC3</accession>